<comment type="caution">
    <text evidence="3">The sequence shown here is derived from an EMBL/GenBank/DDBJ whole genome shotgun (WGS) entry which is preliminary data.</text>
</comment>
<keyword evidence="1" id="KW-0521">NADP</keyword>
<dbReference type="AlphaFoldDB" id="A0ABD5SP99"/>
<dbReference type="PANTHER" id="PTHR44154">
    <property type="entry name" value="QUINONE OXIDOREDUCTASE"/>
    <property type="match status" value="1"/>
</dbReference>
<dbReference type="GO" id="GO:0043168">
    <property type="term" value="F:anion binding"/>
    <property type="evidence" value="ECO:0007669"/>
    <property type="project" value="UniProtKB-ARBA"/>
</dbReference>
<dbReference type="GO" id="GO:0016616">
    <property type="term" value="F:oxidoreductase activity, acting on the CH-OH group of donors, NAD or NADP as acceptor"/>
    <property type="evidence" value="ECO:0007669"/>
    <property type="project" value="UniProtKB-ARBA"/>
</dbReference>
<dbReference type="EMBL" id="JBHSWV010000112">
    <property type="protein sequence ID" value="MFC6764935.1"/>
    <property type="molecule type" value="Genomic_DNA"/>
</dbReference>
<feature type="non-terminal residue" evidence="3">
    <location>
        <position position="164"/>
    </location>
</feature>
<evidence type="ECO:0000256" key="1">
    <source>
        <dbReference type="ARBA" id="ARBA00022857"/>
    </source>
</evidence>
<dbReference type="RefSeq" id="WP_273737982.1">
    <property type="nucleotide sequence ID" value="NZ_JAQIVI010000112.1"/>
</dbReference>
<evidence type="ECO:0000313" key="4">
    <source>
        <dbReference type="Proteomes" id="UP001596383"/>
    </source>
</evidence>
<evidence type="ECO:0000313" key="3">
    <source>
        <dbReference type="EMBL" id="MFC6764935.1"/>
    </source>
</evidence>
<dbReference type="GO" id="GO:0044281">
    <property type="term" value="P:small molecule metabolic process"/>
    <property type="evidence" value="ECO:0007669"/>
    <property type="project" value="UniProtKB-ARBA"/>
</dbReference>
<keyword evidence="4" id="KW-1185">Reference proteome</keyword>
<sequence length="164" mass="18069">MQAVQFAEHGDRDVIEYGEYPDPEVDRNEVLVDIKAAALNHLDIWTRRGMPGIDLEMPHIPGSDGAGVVEDVGEDVTRFEEGDHVALSAGVGDLRMDDPTLDPRFHIIGEHVTGVHSEYAAIPEDNLIPVPDHVDWSVAGSSSLVFQTAWRMLIERADLEADGY</sequence>
<dbReference type="InterPro" id="IPR013154">
    <property type="entry name" value="ADH-like_N"/>
</dbReference>
<dbReference type="SUPFAM" id="SSF50129">
    <property type="entry name" value="GroES-like"/>
    <property type="match status" value="1"/>
</dbReference>
<protein>
    <submittedName>
        <fullName evidence="3">Alcohol dehydrogenase catalytic domain-containing protein</fullName>
    </submittedName>
</protein>
<dbReference type="Proteomes" id="UP001596383">
    <property type="component" value="Unassembled WGS sequence"/>
</dbReference>
<dbReference type="Pfam" id="PF08240">
    <property type="entry name" value="ADH_N"/>
    <property type="match status" value="1"/>
</dbReference>
<evidence type="ECO:0000259" key="2">
    <source>
        <dbReference type="Pfam" id="PF08240"/>
    </source>
</evidence>
<reference evidence="3 4" key="1">
    <citation type="journal article" date="2019" name="Int. J. Syst. Evol. Microbiol.">
        <title>The Global Catalogue of Microorganisms (GCM) 10K type strain sequencing project: providing services to taxonomists for standard genome sequencing and annotation.</title>
        <authorList>
            <consortium name="The Broad Institute Genomics Platform"/>
            <consortium name="The Broad Institute Genome Sequencing Center for Infectious Disease"/>
            <person name="Wu L."/>
            <person name="Ma J."/>
        </authorList>
    </citation>
    <scope>NUCLEOTIDE SEQUENCE [LARGE SCALE GENOMIC DNA]</scope>
    <source>
        <strain evidence="3 4">LMG 29247</strain>
    </source>
</reference>
<dbReference type="InterPro" id="IPR011032">
    <property type="entry name" value="GroES-like_sf"/>
</dbReference>
<accession>A0ABD5SP99</accession>
<dbReference type="PANTHER" id="PTHR44154:SF1">
    <property type="entry name" value="QUINONE OXIDOREDUCTASE"/>
    <property type="match status" value="1"/>
</dbReference>
<proteinExistence type="predicted"/>
<feature type="domain" description="Alcohol dehydrogenase-like N-terminal" evidence="2">
    <location>
        <begin position="27"/>
        <end position="132"/>
    </location>
</feature>
<name>A0ABD5SP99_9EURY</name>
<organism evidence="3 4">
    <name type="scientific">Natrinema soli</name>
    <dbReference type="NCBI Taxonomy" id="1930624"/>
    <lineage>
        <taxon>Archaea</taxon>
        <taxon>Methanobacteriati</taxon>
        <taxon>Methanobacteriota</taxon>
        <taxon>Stenosarchaea group</taxon>
        <taxon>Halobacteria</taxon>
        <taxon>Halobacteriales</taxon>
        <taxon>Natrialbaceae</taxon>
        <taxon>Natrinema</taxon>
    </lineage>
</organism>
<gene>
    <name evidence="3" type="ORF">ACFQE6_07900</name>
</gene>
<dbReference type="GO" id="GO:0030554">
    <property type="term" value="F:adenyl nucleotide binding"/>
    <property type="evidence" value="ECO:0007669"/>
    <property type="project" value="UniProtKB-ARBA"/>
</dbReference>
<dbReference type="Gene3D" id="3.90.180.10">
    <property type="entry name" value="Medium-chain alcohol dehydrogenases, catalytic domain"/>
    <property type="match status" value="1"/>
</dbReference>
<dbReference type="InterPro" id="IPR051603">
    <property type="entry name" value="Zinc-ADH_QOR/CCCR"/>
</dbReference>